<protein>
    <submittedName>
        <fullName evidence="1">Uncharacterized protein</fullName>
    </submittedName>
</protein>
<evidence type="ECO:0000313" key="1">
    <source>
        <dbReference type="EMBL" id="KAK3237595.1"/>
    </source>
</evidence>
<dbReference type="EMBL" id="LGRX02034516">
    <property type="protein sequence ID" value="KAK3237595.1"/>
    <property type="molecule type" value="Genomic_DNA"/>
</dbReference>
<proteinExistence type="predicted"/>
<dbReference type="Proteomes" id="UP001190700">
    <property type="component" value="Unassembled WGS sequence"/>
</dbReference>
<sequence length="192" mass="21420">MKAVYKTVQDLMQELTGEAMQLCCAEQVVVVMLSLFDLPQPHTNGAEKETLGVDALPFDRWDETSWINPSWGLLAAMVHKLALPFEPCCKGVDALPFDRWDKTSWINPSWGLLAAMVHKLWDETSWINPSWGLLAAMVHKLWDEGTAGNDSAEGKTQNLYDSAEGKTQNLYDSAEGKTQNLYDSAEGKTQNL</sequence>
<gene>
    <name evidence="1" type="ORF">CYMTET_52341</name>
</gene>
<accession>A0AAE0ESU8</accession>
<organism evidence="1 2">
    <name type="scientific">Cymbomonas tetramitiformis</name>
    <dbReference type="NCBI Taxonomy" id="36881"/>
    <lineage>
        <taxon>Eukaryota</taxon>
        <taxon>Viridiplantae</taxon>
        <taxon>Chlorophyta</taxon>
        <taxon>Pyramimonadophyceae</taxon>
        <taxon>Pyramimonadales</taxon>
        <taxon>Pyramimonadaceae</taxon>
        <taxon>Cymbomonas</taxon>
    </lineage>
</organism>
<dbReference type="AlphaFoldDB" id="A0AAE0ESU8"/>
<comment type="caution">
    <text evidence="1">The sequence shown here is derived from an EMBL/GenBank/DDBJ whole genome shotgun (WGS) entry which is preliminary data.</text>
</comment>
<reference evidence="1 2" key="1">
    <citation type="journal article" date="2015" name="Genome Biol. Evol.">
        <title>Comparative Genomics of a Bacterivorous Green Alga Reveals Evolutionary Causalities and Consequences of Phago-Mixotrophic Mode of Nutrition.</title>
        <authorList>
            <person name="Burns J.A."/>
            <person name="Paasch A."/>
            <person name="Narechania A."/>
            <person name="Kim E."/>
        </authorList>
    </citation>
    <scope>NUCLEOTIDE SEQUENCE [LARGE SCALE GENOMIC DNA]</scope>
    <source>
        <strain evidence="1 2">PLY_AMNH</strain>
    </source>
</reference>
<name>A0AAE0ESU8_9CHLO</name>
<keyword evidence="2" id="KW-1185">Reference proteome</keyword>
<evidence type="ECO:0000313" key="2">
    <source>
        <dbReference type="Proteomes" id="UP001190700"/>
    </source>
</evidence>